<feature type="region of interest" description="Disordered" evidence="1">
    <location>
        <begin position="1"/>
        <end position="23"/>
    </location>
</feature>
<keyword evidence="4" id="KW-1185">Reference proteome</keyword>
<dbReference type="Proteomes" id="UP000054826">
    <property type="component" value="Unassembled WGS sequence"/>
</dbReference>
<organism evidence="3 5">
    <name type="scientific">Trichinella pseudospiralis</name>
    <name type="common">Parasitic roundworm</name>
    <dbReference type="NCBI Taxonomy" id="6337"/>
    <lineage>
        <taxon>Eukaryota</taxon>
        <taxon>Metazoa</taxon>
        <taxon>Ecdysozoa</taxon>
        <taxon>Nematoda</taxon>
        <taxon>Enoplea</taxon>
        <taxon>Dorylaimia</taxon>
        <taxon>Trichinellida</taxon>
        <taxon>Trichinellidae</taxon>
        <taxon>Trichinella</taxon>
    </lineage>
</organism>
<gene>
    <name evidence="2" type="ORF">T4B_10185</name>
    <name evidence="3" type="ORF">T4C_14110</name>
</gene>
<dbReference type="Proteomes" id="UP000054805">
    <property type="component" value="Unassembled WGS sequence"/>
</dbReference>
<dbReference type="EMBL" id="JYDS01000210">
    <property type="protein sequence ID" value="KRZ21317.1"/>
    <property type="molecule type" value="Genomic_DNA"/>
</dbReference>
<evidence type="ECO:0000313" key="2">
    <source>
        <dbReference type="EMBL" id="KRZ21317.1"/>
    </source>
</evidence>
<evidence type="ECO:0000313" key="5">
    <source>
        <dbReference type="Proteomes" id="UP000054826"/>
    </source>
</evidence>
<comment type="caution">
    <text evidence="3">The sequence shown here is derived from an EMBL/GenBank/DDBJ whole genome shotgun (WGS) entry which is preliminary data.</text>
</comment>
<proteinExistence type="predicted"/>
<name>A0A0V1JSU1_TRIPS</name>
<feature type="compositionally biased region" description="Basic and acidic residues" evidence="1">
    <location>
        <begin position="7"/>
        <end position="17"/>
    </location>
</feature>
<accession>A0A0V1JSU1</accession>
<evidence type="ECO:0000313" key="4">
    <source>
        <dbReference type="Proteomes" id="UP000054805"/>
    </source>
</evidence>
<dbReference type="EMBL" id="JYDV01000056">
    <property type="protein sequence ID" value="KRZ37637.1"/>
    <property type="molecule type" value="Genomic_DNA"/>
</dbReference>
<evidence type="ECO:0000313" key="3">
    <source>
        <dbReference type="EMBL" id="KRZ37637.1"/>
    </source>
</evidence>
<sequence>MPSDIILKGDQRTEQKRHQSTPRHAAFCKIAENILIRAKGIVKVKKLKDPTERIVRTCGHWFALLISTLPHYGSEDTRDRPWAPFCFLLYGG</sequence>
<dbReference type="AlphaFoldDB" id="A0A0V1JSU1"/>
<evidence type="ECO:0000256" key="1">
    <source>
        <dbReference type="SAM" id="MobiDB-lite"/>
    </source>
</evidence>
<protein>
    <submittedName>
        <fullName evidence="3">Uncharacterized protein</fullName>
    </submittedName>
</protein>
<reference evidence="4 5" key="1">
    <citation type="submission" date="2015-01" db="EMBL/GenBank/DDBJ databases">
        <title>Evolution of Trichinella species and genotypes.</title>
        <authorList>
            <person name="Korhonen P.K."/>
            <person name="Edoardo P."/>
            <person name="Giuseppe L.R."/>
            <person name="Gasser R.B."/>
        </authorList>
    </citation>
    <scope>NUCLEOTIDE SEQUENCE [LARGE SCALE GENOMIC DNA]</scope>
    <source>
        <strain evidence="3">ISS176</strain>
        <strain evidence="2">ISS588</strain>
    </source>
</reference>